<dbReference type="GeneID" id="99986933"/>
<dbReference type="Pfam" id="PF12902">
    <property type="entry name" value="Ferritin-like"/>
    <property type="match status" value="1"/>
</dbReference>
<dbReference type="InterPro" id="IPR026820">
    <property type="entry name" value="VioB/RebD_dom"/>
</dbReference>
<sequence>MKTHKLFAVADQVTPANFEEVMQQAIALELATIPTYLSTYYSINRAQDQDALYDKIYKQLNNTSIDQEVPNERLAEELKTDILVYANKAAALIMSVVVEEMLHLSLACNVKQAISSSPDLISIGKTLKFPAELVGHEPEFVINIGKLDLDQLSTFLQIESPDPFTDPADSPETANDVVKYKTIGRLYNMIIECVQEHYPGPYAPKPQLLPNEPGKPPRPFYSQNSVNTVYYDEKHKPVFGSADDSGDLVGVYDAASAIKAMNEIKHQGEGNDSDDHNKLEFDSNNMPIPLPVVNGKVQFKPGDYDDPAKEELSHYAKFLEVYSLGVHYKEKFGAIAGMDDFFSYFVADQLPNQKQATYDLGTGPNQEEIAWMSKLGNALYTYIILMVETCYYKDEHTQFQVFMYGIHKSMIWLLSDVGNAMRSYTFTANDGSSYTPSLTFEFYDFSEASGSPKEQLIEIAKSLANSNPSKNPDIDSVAAWSWLYNDEAYLPSLPDVGLDHSVQPNVPSIPA</sequence>
<evidence type="ECO:0000313" key="2">
    <source>
        <dbReference type="EMBL" id="SEW24974.1"/>
    </source>
</evidence>
<dbReference type="EMBL" id="FOIR01000002">
    <property type="protein sequence ID" value="SEW24974.1"/>
    <property type="molecule type" value="Genomic_DNA"/>
</dbReference>
<gene>
    <name evidence="2" type="ORF">SAMN05216290_2227</name>
</gene>
<dbReference type="PANTHER" id="PTHR34400:SF4">
    <property type="entry name" value="MEMBRANE PROTEIN"/>
    <property type="match status" value="1"/>
</dbReference>
<dbReference type="PANTHER" id="PTHR34400">
    <property type="match status" value="1"/>
</dbReference>
<reference evidence="3" key="1">
    <citation type="submission" date="2016-10" db="EMBL/GenBank/DDBJ databases">
        <authorList>
            <person name="Varghese N."/>
            <person name="Submissions S."/>
        </authorList>
    </citation>
    <scope>NUCLEOTIDE SEQUENCE [LARGE SCALE GENOMIC DNA]</scope>
    <source>
        <strain evidence="3">CGMCC 1.12402</strain>
    </source>
</reference>
<evidence type="ECO:0000259" key="1">
    <source>
        <dbReference type="Pfam" id="PF12902"/>
    </source>
</evidence>
<dbReference type="OrthoDB" id="9795032at2"/>
<organism evidence="2 3">
    <name type="scientific">Roseivirga pacifica</name>
    <dbReference type="NCBI Taxonomy" id="1267423"/>
    <lineage>
        <taxon>Bacteria</taxon>
        <taxon>Pseudomonadati</taxon>
        <taxon>Bacteroidota</taxon>
        <taxon>Cytophagia</taxon>
        <taxon>Cytophagales</taxon>
        <taxon>Roseivirgaceae</taxon>
        <taxon>Roseivirga</taxon>
    </lineage>
</organism>
<protein>
    <submittedName>
        <fullName evidence="2">Ferritin-like</fullName>
    </submittedName>
</protein>
<feature type="domain" description="Iminophenyl-pyruvate dimer synthase" evidence="1">
    <location>
        <begin position="22"/>
        <end position="322"/>
    </location>
</feature>
<dbReference type="STRING" id="1267423.SAMN05216290_2227"/>
<name>A0A1I0QDR9_9BACT</name>
<evidence type="ECO:0000313" key="3">
    <source>
        <dbReference type="Proteomes" id="UP000199437"/>
    </source>
</evidence>
<keyword evidence="3" id="KW-1185">Reference proteome</keyword>
<dbReference type="InterPro" id="IPR012347">
    <property type="entry name" value="Ferritin-like"/>
</dbReference>
<dbReference type="Proteomes" id="UP000199437">
    <property type="component" value="Unassembled WGS sequence"/>
</dbReference>
<accession>A0A1I0QDR9</accession>
<dbReference type="RefSeq" id="WP_090258656.1">
    <property type="nucleotide sequence ID" value="NZ_FOIR01000002.1"/>
</dbReference>
<dbReference type="Gene3D" id="1.20.1260.10">
    <property type="match status" value="1"/>
</dbReference>
<proteinExistence type="predicted"/>
<dbReference type="AlphaFoldDB" id="A0A1I0QDR9"/>